<protein>
    <submittedName>
        <fullName evidence="1">Uncharacterized protein</fullName>
    </submittedName>
</protein>
<comment type="caution">
    <text evidence="1">The sequence shown here is derived from an EMBL/GenBank/DDBJ whole genome shotgun (WGS) entry which is preliminary data.</text>
</comment>
<evidence type="ECO:0000313" key="1">
    <source>
        <dbReference type="EMBL" id="OGI52521.1"/>
    </source>
</evidence>
<evidence type="ECO:0000313" key="2">
    <source>
        <dbReference type="Proteomes" id="UP000179037"/>
    </source>
</evidence>
<dbReference type="AlphaFoldDB" id="A0A1F6U590"/>
<name>A0A1F6U590_9PROT</name>
<dbReference type="EMBL" id="MFTC01000014">
    <property type="protein sequence ID" value="OGI52521.1"/>
    <property type="molecule type" value="Genomic_DNA"/>
</dbReference>
<dbReference type="InterPro" id="IPR029058">
    <property type="entry name" value="AB_hydrolase_fold"/>
</dbReference>
<dbReference type="STRING" id="1817768.A3A87_00425"/>
<gene>
    <name evidence="1" type="ORF">A3A87_00425</name>
</gene>
<dbReference type="SUPFAM" id="SSF53474">
    <property type="entry name" value="alpha/beta-Hydrolases"/>
    <property type="match status" value="1"/>
</dbReference>
<proteinExistence type="predicted"/>
<dbReference type="Proteomes" id="UP000179037">
    <property type="component" value="Unassembled WGS sequence"/>
</dbReference>
<organism evidence="1 2">
    <name type="scientific">Candidatus Muproteobacteria bacterium RIFCSPLOWO2_01_FULL_60_18</name>
    <dbReference type="NCBI Taxonomy" id="1817768"/>
    <lineage>
        <taxon>Bacteria</taxon>
        <taxon>Pseudomonadati</taxon>
        <taxon>Pseudomonadota</taxon>
        <taxon>Candidatus Muproteobacteria</taxon>
    </lineage>
</organism>
<reference evidence="1 2" key="1">
    <citation type="journal article" date="2016" name="Nat. Commun.">
        <title>Thousands of microbial genomes shed light on interconnected biogeochemical processes in an aquifer system.</title>
        <authorList>
            <person name="Anantharaman K."/>
            <person name="Brown C.T."/>
            <person name="Hug L.A."/>
            <person name="Sharon I."/>
            <person name="Castelle C.J."/>
            <person name="Probst A.J."/>
            <person name="Thomas B.C."/>
            <person name="Singh A."/>
            <person name="Wilkins M.J."/>
            <person name="Karaoz U."/>
            <person name="Brodie E.L."/>
            <person name="Williams K.H."/>
            <person name="Hubbard S.S."/>
            <person name="Banfield J.F."/>
        </authorList>
    </citation>
    <scope>NUCLEOTIDE SEQUENCE [LARGE SCALE GENOMIC DNA]</scope>
</reference>
<sequence>MPTNRILFIPGKNPKPPTDEYRRQLLRCLLRGIERADPAVAPEIGGDTGAFMLIAWNPLYYQSYRPLDVDLPWVDALLKRTGPTKEDVQEALSFRRRTAWVLYTAADLFHFLIPLLPDPVVKNTIQETARYFRNEDGIGGQVRELLKAPLRQMFTDGERILMISHSMGSVVAYDALWELTHIEKNPGRVDLLTLGSPLGMRFTQKRLLGVHERGTQHYPHNIRHWINMTAQGDLTALDPTVRDDFKPMLELGLVDSITDVNGGIFNYFRDDEGLNVHRSYGYLANPRVGEVIANWWKEGA</sequence>
<accession>A0A1F6U590</accession>